<evidence type="ECO:0000313" key="3">
    <source>
        <dbReference type="Proteomes" id="UP000299102"/>
    </source>
</evidence>
<proteinExistence type="predicted"/>
<name>A0A4C1YQK7_EUMVA</name>
<protein>
    <submittedName>
        <fullName evidence="2">Uncharacterized protein</fullName>
    </submittedName>
</protein>
<dbReference type="EMBL" id="BGZK01001321">
    <property type="protein sequence ID" value="GBP77192.1"/>
    <property type="molecule type" value="Genomic_DNA"/>
</dbReference>
<feature type="compositionally biased region" description="Basic and acidic residues" evidence="1">
    <location>
        <begin position="1"/>
        <end position="21"/>
    </location>
</feature>
<dbReference type="OrthoDB" id="426210at2759"/>
<dbReference type="AlphaFoldDB" id="A0A4C1YQK7"/>
<sequence>MDRPYDARYSGKMEQGGDRMVPKRSAKPVNGNVTVINEILDIVDTTLFLGFTLDGEQIYFISKDSNSCSTLVTELLVCNPIKGSLKALGERQEAIFFSTMCRRKLFTLAVFLISDGRRNCREAFCSVSGL</sequence>
<dbReference type="Proteomes" id="UP000299102">
    <property type="component" value="Unassembled WGS sequence"/>
</dbReference>
<comment type="caution">
    <text evidence="2">The sequence shown here is derived from an EMBL/GenBank/DDBJ whole genome shotgun (WGS) entry which is preliminary data.</text>
</comment>
<organism evidence="2 3">
    <name type="scientific">Eumeta variegata</name>
    <name type="common">Bagworm moth</name>
    <name type="synonym">Eumeta japonica</name>
    <dbReference type="NCBI Taxonomy" id="151549"/>
    <lineage>
        <taxon>Eukaryota</taxon>
        <taxon>Metazoa</taxon>
        <taxon>Ecdysozoa</taxon>
        <taxon>Arthropoda</taxon>
        <taxon>Hexapoda</taxon>
        <taxon>Insecta</taxon>
        <taxon>Pterygota</taxon>
        <taxon>Neoptera</taxon>
        <taxon>Endopterygota</taxon>
        <taxon>Lepidoptera</taxon>
        <taxon>Glossata</taxon>
        <taxon>Ditrysia</taxon>
        <taxon>Tineoidea</taxon>
        <taxon>Psychidae</taxon>
        <taxon>Oiketicinae</taxon>
        <taxon>Eumeta</taxon>
    </lineage>
</organism>
<evidence type="ECO:0000256" key="1">
    <source>
        <dbReference type="SAM" id="MobiDB-lite"/>
    </source>
</evidence>
<gene>
    <name evidence="2" type="ORF">EVAR_48325_1</name>
</gene>
<feature type="region of interest" description="Disordered" evidence="1">
    <location>
        <begin position="1"/>
        <end position="24"/>
    </location>
</feature>
<accession>A0A4C1YQK7</accession>
<keyword evidence="3" id="KW-1185">Reference proteome</keyword>
<evidence type="ECO:0000313" key="2">
    <source>
        <dbReference type="EMBL" id="GBP77192.1"/>
    </source>
</evidence>
<reference evidence="2 3" key="1">
    <citation type="journal article" date="2019" name="Commun. Biol.">
        <title>The bagworm genome reveals a unique fibroin gene that provides high tensile strength.</title>
        <authorList>
            <person name="Kono N."/>
            <person name="Nakamura H."/>
            <person name="Ohtoshi R."/>
            <person name="Tomita M."/>
            <person name="Numata K."/>
            <person name="Arakawa K."/>
        </authorList>
    </citation>
    <scope>NUCLEOTIDE SEQUENCE [LARGE SCALE GENOMIC DNA]</scope>
</reference>